<name>A0A166IP02_9AGAM</name>
<keyword evidence="2" id="KW-1185">Reference proteome</keyword>
<gene>
    <name evidence="1" type="ORF">SISSUDRAFT_511897</name>
</gene>
<dbReference type="AlphaFoldDB" id="A0A166IP02"/>
<proteinExistence type="predicted"/>
<reference evidence="1 2" key="1">
    <citation type="journal article" date="2016" name="Mol. Biol. Evol.">
        <title>Comparative Genomics of Early-Diverging Mushroom-Forming Fungi Provides Insights into the Origins of Lignocellulose Decay Capabilities.</title>
        <authorList>
            <person name="Nagy L.G."/>
            <person name="Riley R."/>
            <person name="Tritt A."/>
            <person name="Adam C."/>
            <person name="Daum C."/>
            <person name="Floudas D."/>
            <person name="Sun H."/>
            <person name="Yadav J.S."/>
            <person name="Pangilinan J."/>
            <person name="Larsson K.H."/>
            <person name="Matsuura K."/>
            <person name="Barry K."/>
            <person name="Labutti K."/>
            <person name="Kuo R."/>
            <person name="Ohm R.A."/>
            <person name="Bhattacharya S.S."/>
            <person name="Shirouzu T."/>
            <person name="Yoshinaga Y."/>
            <person name="Martin F.M."/>
            <person name="Grigoriev I.V."/>
            <person name="Hibbett D.S."/>
        </authorList>
    </citation>
    <scope>NUCLEOTIDE SEQUENCE [LARGE SCALE GENOMIC DNA]</scope>
    <source>
        <strain evidence="1 2">HHB10207 ss-3</strain>
    </source>
</reference>
<sequence length="227" mass="25994">MFACCDDKDDYDLCQSEQTVDIHESVENLTMLMRLLHHPPETLPTSESKLGHSSDGAIPLPLLPPLLDLADKYLLTEDITSVLHTHVLAHAEKHPLQVFVLANSHNLKHVALQASTFLLNLPPVERWSLEDVRLLGNAETYHRLNVLQHERQERLRELVLKEDVFPHGYGRCIAHADATQKLWDSKRSFLALRLHAGAHTAFRVSGILHQWLIDLDQELTFPKKWRP</sequence>
<organism evidence="1 2">
    <name type="scientific">Sistotremastrum suecicum HHB10207 ss-3</name>
    <dbReference type="NCBI Taxonomy" id="1314776"/>
    <lineage>
        <taxon>Eukaryota</taxon>
        <taxon>Fungi</taxon>
        <taxon>Dikarya</taxon>
        <taxon>Basidiomycota</taxon>
        <taxon>Agaricomycotina</taxon>
        <taxon>Agaricomycetes</taxon>
        <taxon>Sistotremastrales</taxon>
        <taxon>Sistotremastraceae</taxon>
        <taxon>Sistotremastrum</taxon>
    </lineage>
</organism>
<dbReference type="OrthoDB" id="3335429at2759"/>
<dbReference type="EMBL" id="KV428006">
    <property type="protein sequence ID" value="KZT43927.1"/>
    <property type="molecule type" value="Genomic_DNA"/>
</dbReference>
<accession>A0A166IP02</accession>
<protein>
    <submittedName>
        <fullName evidence="1">Uncharacterized protein</fullName>
    </submittedName>
</protein>
<dbReference type="Proteomes" id="UP000076798">
    <property type="component" value="Unassembled WGS sequence"/>
</dbReference>
<evidence type="ECO:0000313" key="1">
    <source>
        <dbReference type="EMBL" id="KZT43927.1"/>
    </source>
</evidence>
<evidence type="ECO:0000313" key="2">
    <source>
        <dbReference type="Proteomes" id="UP000076798"/>
    </source>
</evidence>